<dbReference type="InterPro" id="IPR007718">
    <property type="entry name" value="Srp40_C"/>
</dbReference>
<gene>
    <name evidence="2" type="ORF">WJX74_001316</name>
</gene>
<reference evidence="2 3" key="1">
    <citation type="journal article" date="2024" name="Nat. Commun.">
        <title>Phylogenomics reveals the evolutionary origins of lichenization in chlorophyte algae.</title>
        <authorList>
            <person name="Puginier C."/>
            <person name="Libourel C."/>
            <person name="Otte J."/>
            <person name="Skaloud P."/>
            <person name="Haon M."/>
            <person name="Grisel S."/>
            <person name="Petersen M."/>
            <person name="Berrin J.G."/>
            <person name="Delaux P.M."/>
            <person name="Dal Grande F."/>
            <person name="Keller J."/>
        </authorList>
    </citation>
    <scope>NUCLEOTIDE SEQUENCE [LARGE SCALE GENOMIC DNA]</scope>
    <source>
        <strain evidence="2 3">SAG 2145</strain>
    </source>
</reference>
<dbReference type="Proteomes" id="UP001438707">
    <property type="component" value="Unassembled WGS sequence"/>
</dbReference>
<evidence type="ECO:0000259" key="1">
    <source>
        <dbReference type="Pfam" id="PF05022"/>
    </source>
</evidence>
<dbReference type="PANTHER" id="PTHR23216">
    <property type="entry name" value="NUCLEOLAR AND COILED-BODY PHOSPHOPROTEIN 1"/>
    <property type="match status" value="1"/>
</dbReference>
<organism evidence="2 3">
    <name type="scientific">Apatococcus lobatus</name>
    <dbReference type="NCBI Taxonomy" id="904363"/>
    <lineage>
        <taxon>Eukaryota</taxon>
        <taxon>Viridiplantae</taxon>
        <taxon>Chlorophyta</taxon>
        <taxon>core chlorophytes</taxon>
        <taxon>Trebouxiophyceae</taxon>
        <taxon>Chlorellales</taxon>
        <taxon>Chlorellaceae</taxon>
        <taxon>Apatococcus</taxon>
    </lineage>
</organism>
<sequence length="186" mass="19446">MGKDKSSKKKSAVAEMTVAVPDLENGTATAAATEVTAAKPKKAKKKAKAAQLELAAVAAPAADVPDPAKPAQAVAVAMPAEAVEELAEAVQDANGGPIQIVSHSKSPGGGRAFQRVKAEEWIGKQGAINNSYQATFGEEGWGAKAQQVLGQVRGKDFRHEKTKKKRGTYKGGQIDSKVNSFKYDSD</sequence>
<proteinExistence type="predicted"/>
<dbReference type="PANTHER" id="PTHR23216:SF1">
    <property type="entry name" value="NUCLEOLAR AND COILED-BODY PHOSPHOPROTEIN 1"/>
    <property type="match status" value="1"/>
</dbReference>
<accession>A0AAW1S2X6</accession>
<dbReference type="InterPro" id="IPR039191">
    <property type="entry name" value="Nopp140-like"/>
</dbReference>
<name>A0AAW1S2X6_9CHLO</name>
<protein>
    <recommendedName>
        <fullName evidence="1">Srp40 C-terminal domain-containing protein</fullName>
    </recommendedName>
</protein>
<dbReference type="GO" id="GO:0005730">
    <property type="term" value="C:nucleolus"/>
    <property type="evidence" value="ECO:0007669"/>
    <property type="project" value="InterPro"/>
</dbReference>
<evidence type="ECO:0000313" key="2">
    <source>
        <dbReference type="EMBL" id="KAK9839972.1"/>
    </source>
</evidence>
<dbReference type="Pfam" id="PF05022">
    <property type="entry name" value="SRP40_C"/>
    <property type="match status" value="1"/>
</dbReference>
<dbReference type="EMBL" id="JALJOS010000004">
    <property type="protein sequence ID" value="KAK9839972.1"/>
    <property type="molecule type" value="Genomic_DNA"/>
</dbReference>
<evidence type="ECO:0000313" key="3">
    <source>
        <dbReference type="Proteomes" id="UP001438707"/>
    </source>
</evidence>
<keyword evidence="3" id="KW-1185">Reference proteome</keyword>
<comment type="caution">
    <text evidence="2">The sequence shown here is derived from an EMBL/GenBank/DDBJ whole genome shotgun (WGS) entry which is preliminary data.</text>
</comment>
<feature type="domain" description="Srp40 C-terminal" evidence="1">
    <location>
        <begin position="113"/>
        <end position="183"/>
    </location>
</feature>
<dbReference type="AlphaFoldDB" id="A0AAW1S2X6"/>